<dbReference type="PANTHER" id="PTHR31302:SF31">
    <property type="entry name" value="PHOSPHODIESTERASE YAEI"/>
    <property type="match status" value="1"/>
</dbReference>
<dbReference type="SUPFAM" id="SSF56300">
    <property type="entry name" value="Metallo-dependent phosphatases"/>
    <property type="match status" value="1"/>
</dbReference>
<dbReference type="InterPro" id="IPR004843">
    <property type="entry name" value="Calcineurin-like_PHP"/>
</dbReference>
<accession>A0A6J4LY47</accession>
<sequence length="255" mass="28257">MGEKSEKEKGDKKRKKTRIAAVGDIHVRESDRGKWKDYFRTVSEKADVLLLCGDLTDTGHAREAVVLAEELTACTIPVIGVLGNHDYEADEHVAIREALVGENVHILDGESVVVKDVGFAGVKGFGGGFDRYMMPMFGEPMFKQFVQECVDEALRLDRALARLDNENAEMKKIVVLHYSPIKATVEGEPEAIMPFLGSSRLVEPINRRQVVAAFHGHAHYGTLEGETSAGVKIFNVSKPILQRAGYETPFYLLEV</sequence>
<evidence type="ECO:0000256" key="1">
    <source>
        <dbReference type="ARBA" id="ARBA00022723"/>
    </source>
</evidence>
<dbReference type="InterPro" id="IPR016538">
    <property type="entry name" value="UCP008292"/>
</dbReference>
<dbReference type="Pfam" id="PF00149">
    <property type="entry name" value="Metallophos"/>
    <property type="match status" value="1"/>
</dbReference>
<keyword evidence="2" id="KW-0378">Hydrolase</keyword>
<dbReference type="InterPro" id="IPR051158">
    <property type="entry name" value="Metallophosphoesterase_sf"/>
</dbReference>
<name>A0A6J4LY47_9SPHI</name>
<evidence type="ECO:0000313" key="5">
    <source>
        <dbReference type="EMBL" id="CAA9344517.1"/>
    </source>
</evidence>
<dbReference type="PIRSF" id="PIRSF008292">
    <property type="entry name" value="UCP008292"/>
    <property type="match status" value="1"/>
</dbReference>
<keyword evidence="3" id="KW-0175">Coiled coil</keyword>
<dbReference type="InterPro" id="IPR029052">
    <property type="entry name" value="Metallo-depent_PP-like"/>
</dbReference>
<keyword evidence="1" id="KW-0479">Metal-binding</keyword>
<evidence type="ECO:0000259" key="4">
    <source>
        <dbReference type="Pfam" id="PF00149"/>
    </source>
</evidence>
<dbReference type="Gene3D" id="3.60.21.10">
    <property type="match status" value="1"/>
</dbReference>
<feature type="coiled-coil region" evidence="3">
    <location>
        <begin position="146"/>
        <end position="173"/>
    </location>
</feature>
<reference evidence="5" key="1">
    <citation type="submission" date="2020-02" db="EMBL/GenBank/DDBJ databases">
        <authorList>
            <person name="Meier V. D."/>
        </authorList>
    </citation>
    <scope>NUCLEOTIDE SEQUENCE</scope>
    <source>
        <strain evidence="5">AVDCRST_MAG56</strain>
    </source>
</reference>
<evidence type="ECO:0000256" key="2">
    <source>
        <dbReference type="ARBA" id="ARBA00022801"/>
    </source>
</evidence>
<gene>
    <name evidence="5" type="ORF">AVDCRST_MAG56-8098</name>
</gene>
<dbReference type="GO" id="GO:0016020">
    <property type="term" value="C:membrane"/>
    <property type="evidence" value="ECO:0007669"/>
    <property type="project" value="GOC"/>
</dbReference>
<feature type="domain" description="Calcineurin-like phosphoesterase" evidence="4">
    <location>
        <begin position="18"/>
        <end position="220"/>
    </location>
</feature>
<dbReference type="GO" id="GO:0009245">
    <property type="term" value="P:lipid A biosynthetic process"/>
    <property type="evidence" value="ECO:0007669"/>
    <property type="project" value="TreeGrafter"/>
</dbReference>
<evidence type="ECO:0000256" key="3">
    <source>
        <dbReference type="SAM" id="Coils"/>
    </source>
</evidence>
<dbReference type="AlphaFoldDB" id="A0A6J4LY47"/>
<dbReference type="GO" id="GO:0046872">
    <property type="term" value="F:metal ion binding"/>
    <property type="evidence" value="ECO:0007669"/>
    <property type="project" value="UniProtKB-KW"/>
</dbReference>
<organism evidence="5">
    <name type="scientific">uncultured Cytophagales bacterium</name>
    <dbReference type="NCBI Taxonomy" id="158755"/>
    <lineage>
        <taxon>Bacteria</taxon>
        <taxon>Pseudomonadati</taxon>
        <taxon>Bacteroidota</taxon>
        <taxon>Sphingobacteriia</taxon>
        <taxon>Sphingobacteriales</taxon>
        <taxon>environmental samples</taxon>
    </lineage>
</organism>
<protein>
    <recommendedName>
        <fullName evidence="4">Calcineurin-like phosphoesterase domain-containing protein</fullName>
    </recommendedName>
</protein>
<proteinExistence type="predicted"/>
<dbReference type="EMBL" id="CADCTQ010000679">
    <property type="protein sequence ID" value="CAA9344517.1"/>
    <property type="molecule type" value="Genomic_DNA"/>
</dbReference>
<dbReference type="PANTHER" id="PTHR31302">
    <property type="entry name" value="TRANSMEMBRANE PROTEIN WITH METALLOPHOSPHOESTERASE DOMAIN-RELATED"/>
    <property type="match status" value="1"/>
</dbReference>
<dbReference type="GO" id="GO:0008758">
    <property type="term" value="F:UDP-2,3-diacylglucosamine hydrolase activity"/>
    <property type="evidence" value="ECO:0007669"/>
    <property type="project" value="TreeGrafter"/>
</dbReference>